<dbReference type="Pfam" id="PF01757">
    <property type="entry name" value="Acyl_transf_3"/>
    <property type="match status" value="1"/>
</dbReference>
<keyword evidence="1" id="KW-1133">Transmembrane helix</keyword>
<dbReference type="RefSeq" id="WP_100423925.1">
    <property type="nucleotide sequence ID" value="NZ_BOOX01000008.1"/>
</dbReference>
<feature type="transmembrane region" description="Helical" evidence="1">
    <location>
        <begin position="53"/>
        <end position="75"/>
    </location>
</feature>
<evidence type="ECO:0000313" key="5">
    <source>
        <dbReference type="Proteomes" id="UP000231693"/>
    </source>
</evidence>
<dbReference type="AlphaFoldDB" id="A0A2M9CCA5"/>
<dbReference type="PANTHER" id="PTHR23028:SF53">
    <property type="entry name" value="ACYL_TRANSF_3 DOMAIN-CONTAINING PROTEIN"/>
    <property type="match status" value="1"/>
</dbReference>
<proteinExistence type="predicted"/>
<dbReference type="GO" id="GO:0016020">
    <property type="term" value="C:membrane"/>
    <property type="evidence" value="ECO:0007669"/>
    <property type="project" value="TreeGrafter"/>
</dbReference>
<evidence type="ECO:0000259" key="2">
    <source>
        <dbReference type="Pfam" id="PF01757"/>
    </source>
</evidence>
<feature type="transmembrane region" description="Helical" evidence="1">
    <location>
        <begin position="193"/>
        <end position="212"/>
    </location>
</feature>
<dbReference type="InterPro" id="IPR043968">
    <property type="entry name" value="SGNH"/>
</dbReference>
<accession>A0A2M9CCA5</accession>
<feature type="domain" description="SGNH" evidence="3">
    <location>
        <begin position="472"/>
        <end position="692"/>
    </location>
</feature>
<feature type="transmembrane region" description="Helical" evidence="1">
    <location>
        <begin position="96"/>
        <end position="116"/>
    </location>
</feature>
<feature type="transmembrane region" description="Helical" evidence="1">
    <location>
        <begin position="318"/>
        <end position="339"/>
    </location>
</feature>
<dbReference type="GO" id="GO:0016747">
    <property type="term" value="F:acyltransferase activity, transferring groups other than amino-acyl groups"/>
    <property type="evidence" value="ECO:0007669"/>
    <property type="project" value="InterPro"/>
</dbReference>
<organism evidence="4 5">
    <name type="scientific">Sediminihabitans luteus</name>
    <dbReference type="NCBI Taxonomy" id="1138585"/>
    <lineage>
        <taxon>Bacteria</taxon>
        <taxon>Bacillati</taxon>
        <taxon>Actinomycetota</taxon>
        <taxon>Actinomycetes</taxon>
        <taxon>Micrococcales</taxon>
        <taxon>Cellulomonadaceae</taxon>
        <taxon>Sediminihabitans</taxon>
    </lineage>
</organism>
<comment type="caution">
    <text evidence="4">The sequence shown here is derived from an EMBL/GenBank/DDBJ whole genome shotgun (WGS) entry which is preliminary data.</text>
</comment>
<protein>
    <submittedName>
        <fullName evidence="4">Peptidoglycan/LPS O-acetylase OafA/YrhL</fullName>
    </submittedName>
</protein>
<feature type="domain" description="Acyltransferase 3" evidence="2">
    <location>
        <begin position="30"/>
        <end position="363"/>
    </location>
</feature>
<dbReference type="Pfam" id="PF19040">
    <property type="entry name" value="SGNH"/>
    <property type="match status" value="1"/>
</dbReference>
<feature type="transmembrane region" description="Helical" evidence="1">
    <location>
        <begin position="256"/>
        <end position="273"/>
    </location>
</feature>
<reference evidence="4 5" key="1">
    <citation type="submission" date="2017-11" db="EMBL/GenBank/DDBJ databases">
        <title>Genomic Encyclopedia of Archaeal and Bacterial Type Strains, Phase II (KMG-II): From Individual Species to Whole Genera.</title>
        <authorList>
            <person name="Goeker M."/>
        </authorList>
    </citation>
    <scope>NUCLEOTIDE SEQUENCE [LARGE SCALE GENOMIC DNA]</scope>
    <source>
        <strain evidence="4 5">DSM 25478</strain>
    </source>
</reference>
<keyword evidence="1" id="KW-0812">Transmembrane</keyword>
<name>A0A2M9CCA5_9CELL</name>
<dbReference type="GO" id="GO:0009103">
    <property type="term" value="P:lipopolysaccharide biosynthetic process"/>
    <property type="evidence" value="ECO:0007669"/>
    <property type="project" value="TreeGrafter"/>
</dbReference>
<feature type="transmembrane region" description="Helical" evidence="1">
    <location>
        <begin position="224"/>
        <end position="244"/>
    </location>
</feature>
<dbReference type="InterPro" id="IPR002656">
    <property type="entry name" value="Acyl_transf_3_dom"/>
</dbReference>
<evidence type="ECO:0000313" key="4">
    <source>
        <dbReference type="EMBL" id="PJJ68966.1"/>
    </source>
</evidence>
<evidence type="ECO:0000256" key="1">
    <source>
        <dbReference type="SAM" id="Phobius"/>
    </source>
</evidence>
<sequence length="704" mass="73979">MGQATAVRVTPPDAPTGTREATTARRFLPEVQALRALAVGIVVAYHLRPDLLTGGFVGVDVFFVISGFLITGHMVREVRSTGRVDLARFWAARARRILPAGLLVLAVVTAVATFVYPVTAWAGLARQALASVLYVQNWVLAADSVDYLALDDAPTVYQHFWSLAVEEQFYLLWPLLVAGVAAAVAARRAHGPALTRGLLAVFGAVVAASFVWNVVEVAQGDASAYFSTFTRLWELGAGGMLALGVRYTDAHALPRALLALAGVSAIVVAAVTFDGATPFPGPAALVPVLGTAAVIAAGRTRGPASLTPLVDLGPVRRLGDLSYSLYLWHFPVIVLYTVHAGRTPTLMEAAGLLGLSLLLAAATFELVEQPARRASGLRERPWRTLGLAAGAMVLVALLTLVYPVRTHQVEAAWSGGSVEVGPGSGFGAEASDGGAPRAFVHGTRAIVPSPVDAPADLSALVDEEACAAHQRETSARTCEVGDPAATTVVALVGDSHAQMLATPLAQLAEQQGWRLVTYLHDSCPYSHERRIIEAEGKLVCQEPNARTLDALLALRPALVVTSSYAAGEYVDTGTGHTPGAVGLAGAWDELADAGIEVLAVKDAPRPRRDVVRCTAEHVDDPDACAVDRSDAVTDHAAFDEAVRLSPRTTALDLTDRYCGPSSCPPVIGNVLVYRDTNHITDTFARSLAPDLAAAVGALVETDEG</sequence>
<dbReference type="PANTHER" id="PTHR23028">
    <property type="entry name" value="ACETYLTRANSFERASE"/>
    <property type="match status" value="1"/>
</dbReference>
<dbReference type="OrthoDB" id="3404679at2"/>
<feature type="transmembrane region" description="Helical" evidence="1">
    <location>
        <begin position="279"/>
        <end position="297"/>
    </location>
</feature>
<gene>
    <name evidence="4" type="ORF">CLV28_2773</name>
</gene>
<feature type="transmembrane region" description="Helical" evidence="1">
    <location>
        <begin position="345"/>
        <end position="364"/>
    </location>
</feature>
<feature type="transmembrane region" description="Helical" evidence="1">
    <location>
        <begin position="169"/>
        <end position="186"/>
    </location>
</feature>
<dbReference type="Proteomes" id="UP000231693">
    <property type="component" value="Unassembled WGS sequence"/>
</dbReference>
<dbReference type="InterPro" id="IPR050879">
    <property type="entry name" value="Acyltransferase_3"/>
</dbReference>
<feature type="transmembrane region" description="Helical" evidence="1">
    <location>
        <begin position="385"/>
        <end position="404"/>
    </location>
</feature>
<keyword evidence="5" id="KW-1185">Reference proteome</keyword>
<dbReference type="EMBL" id="PGFE01000006">
    <property type="protein sequence ID" value="PJJ68966.1"/>
    <property type="molecule type" value="Genomic_DNA"/>
</dbReference>
<keyword evidence="1" id="KW-0472">Membrane</keyword>
<evidence type="ECO:0000259" key="3">
    <source>
        <dbReference type="Pfam" id="PF19040"/>
    </source>
</evidence>